<dbReference type="PROSITE" id="PS50005">
    <property type="entry name" value="TPR"/>
    <property type="match status" value="5"/>
</dbReference>
<reference evidence="7 8" key="1">
    <citation type="submission" date="2019-02" db="EMBL/GenBank/DDBJ databases">
        <title>Deep-cultivation of Planctomycetes and their phenomic and genomic characterization uncovers novel biology.</title>
        <authorList>
            <person name="Wiegand S."/>
            <person name="Jogler M."/>
            <person name="Boedeker C."/>
            <person name="Pinto D."/>
            <person name="Vollmers J."/>
            <person name="Rivas-Marin E."/>
            <person name="Kohn T."/>
            <person name="Peeters S.H."/>
            <person name="Heuer A."/>
            <person name="Rast P."/>
            <person name="Oberbeckmann S."/>
            <person name="Bunk B."/>
            <person name="Jeske O."/>
            <person name="Meyerdierks A."/>
            <person name="Storesund J.E."/>
            <person name="Kallscheuer N."/>
            <person name="Luecker S."/>
            <person name="Lage O.M."/>
            <person name="Pohl T."/>
            <person name="Merkel B.J."/>
            <person name="Hornburger P."/>
            <person name="Mueller R.-W."/>
            <person name="Bruemmer F."/>
            <person name="Labrenz M."/>
            <person name="Spormann A.M."/>
            <person name="Op den Camp H."/>
            <person name="Overmann J."/>
            <person name="Amann R."/>
            <person name="Jetten M.S.M."/>
            <person name="Mascher T."/>
            <person name="Medema M.H."/>
            <person name="Devos D.P."/>
            <person name="Kaster A.-K."/>
            <person name="Ovreas L."/>
            <person name="Rohde M."/>
            <person name="Galperin M.Y."/>
            <person name="Jogler C."/>
        </authorList>
    </citation>
    <scope>NUCLEOTIDE SEQUENCE [LARGE SCALE GENOMIC DNA]</scope>
    <source>
        <strain evidence="7 8">Pla85_3_4</strain>
    </source>
</reference>
<name>A0A518DUK7_9BACT</name>
<sequence precursor="true">MRYLIVGSLALALFASTAEARKFTNATTGVSIEATYLGVKDGKIILQLESGKLHSVPANVFTAEDQAYFKEIGPTGEKLLAAPPSDEPVKPATAPLGDDRFSQAISENPNNASAWIARGMVLTKDGKAELAVADFNRALELEPKNPSAWNGRGKAYMTGGDAAAAHRDFSQAIELDEKFVPAYRNRADNAVAYYKTPAGQAMIEEELAKARKKRDAIERVYQQKFPWQPRHSTTDKSLSNAALDNLVMTDRMYAERYQRDWERSHDIDYGVSGGIHVGGGVAVGAGVVLGQAGTVVLNPALAVYPLKAQVGETITLVANPSQLAAGMQVIGKGANPNPEEGAQATPEQIAAVKMVDFYRDVNGNGQLEKDQDQYLATDPTSSDGFSTEVPTGDFNPGTQTYFAVPKGDGTSPSGEGSATLILSQSLLAAAAKAERNIADQAGRGASAGLSAADADALGREQSDVAKIINDIAKKVKGEAPELAQQLLDLRPQVGQASGQLRAAKNSPGDGSKAAAGNAATSASGVAQALENASVELAKLTGTYEEPASPGEGEGAGEGSGEGEGAGPGEGQPKKPPTDEQYAGAPGAASGELTPAPGKPGGPGGPGDGVVINNNYGDDDDNGGIVINNDLSDDDDLAYRARGYAEDGDYDAALLDYDRVLARRPDDVRLLRDRADTLIERGSYDRAVLDYDRMIKMAPRNADFYYNRGCAHLAAGDIEAGISDFTMSIQLDELGKLGNLAYNNRGSAYARLSKFELAIADFDKAIEITPTESLAYRNRALALKLLGRSDDYEKAIIRYREVESTQVVLP</sequence>
<protein>
    <submittedName>
        <fullName evidence="7">Lipoprotein NlpI</fullName>
    </submittedName>
</protein>
<dbReference type="AlphaFoldDB" id="A0A518DUK7"/>
<dbReference type="PANTHER" id="PTHR44858">
    <property type="entry name" value="TETRATRICOPEPTIDE REPEAT PROTEIN 6"/>
    <property type="match status" value="1"/>
</dbReference>
<dbReference type="InterPro" id="IPR019734">
    <property type="entry name" value="TPR_rpt"/>
</dbReference>
<keyword evidence="2 3" id="KW-0802">TPR repeat</keyword>
<dbReference type="RefSeq" id="WP_145054249.1">
    <property type="nucleotide sequence ID" value="NZ_CP036433.1"/>
</dbReference>
<evidence type="ECO:0000256" key="1">
    <source>
        <dbReference type="ARBA" id="ARBA00022737"/>
    </source>
</evidence>
<evidence type="ECO:0000313" key="7">
    <source>
        <dbReference type="EMBL" id="QDU95523.1"/>
    </source>
</evidence>
<dbReference type="SUPFAM" id="SSF48452">
    <property type="entry name" value="TPR-like"/>
    <property type="match status" value="2"/>
</dbReference>
<feature type="compositionally biased region" description="Gly residues" evidence="4">
    <location>
        <begin position="598"/>
        <end position="607"/>
    </location>
</feature>
<feature type="region of interest" description="Disordered" evidence="4">
    <location>
        <begin position="368"/>
        <end position="398"/>
    </location>
</feature>
<dbReference type="SMART" id="SM00028">
    <property type="entry name" value="TPR"/>
    <property type="match status" value="7"/>
</dbReference>
<dbReference type="PROSITE" id="PS50293">
    <property type="entry name" value="TPR_REGION"/>
    <property type="match status" value="2"/>
</dbReference>
<organism evidence="7 8">
    <name type="scientific">Lignipirellula cremea</name>
    <dbReference type="NCBI Taxonomy" id="2528010"/>
    <lineage>
        <taxon>Bacteria</taxon>
        <taxon>Pseudomonadati</taxon>
        <taxon>Planctomycetota</taxon>
        <taxon>Planctomycetia</taxon>
        <taxon>Pirellulales</taxon>
        <taxon>Pirellulaceae</taxon>
        <taxon>Lignipirellula</taxon>
    </lineage>
</organism>
<feature type="repeat" description="TPR" evidence="3">
    <location>
        <begin position="667"/>
        <end position="700"/>
    </location>
</feature>
<proteinExistence type="predicted"/>
<keyword evidence="8" id="KW-1185">Reference proteome</keyword>
<dbReference type="Gene3D" id="1.25.40.10">
    <property type="entry name" value="Tetratricopeptide repeat domain"/>
    <property type="match status" value="3"/>
</dbReference>
<dbReference type="Gene3D" id="2.30.30.700">
    <property type="entry name" value="SLA1 homology domain 1"/>
    <property type="match status" value="1"/>
</dbReference>
<keyword evidence="5" id="KW-0732">Signal</keyword>
<dbReference type="GO" id="GO:0043130">
    <property type="term" value="F:ubiquitin binding"/>
    <property type="evidence" value="ECO:0007669"/>
    <property type="project" value="InterPro"/>
</dbReference>
<evidence type="ECO:0000259" key="6">
    <source>
        <dbReference type="Pfam" id="PF03983"/>
    </source>
</evidence>
<feature type="region of interest" description="Disordered" evidence="4">
    <location>
        <begin position="497"/>
        <end position="516"/>
    </location>
</feature>
<feature type="compositionally biased region" description="Gly residues" evidence="4">
    <location>
        <begin position="551"/>
        <end position="569"/>
    </location>
</feature>
<dbReference type="GO" id="GO:0030674">
    <property type="term" value="F:protein-macromolecule adaptor activity"/>
    <property type="evidence" value="ECO:0007669"/>
    <property type="project" value="InterPro"/>
</dbReference>
<dbReference type="InterPro" id="IPR011990">
    <property type="entry name" value="TPR-like_helical_dom_sf"/>
</dbReference>
<dbReference type="KEGG" id="lcre:Pla8534_33380"/>
<evidence type="ECO:0000256" key="5">
    <source>
        <dbReference type="SAM" id="SignalP"/>
    </source>
</evidence>
<accession>A0A518DUK7</accession>
<feature type="repeat" description="TPR" evidence="3">
    <location>
        <begin position="112"/>
        <end position="145"/>
    </location>
</feature>
<dbReference type="PANTHER" id="PTHR44858:SF1">
    <property type="entry name" value="UDP-N-ACETYLGLUCOSAMINE--PEPTIDE N-ACETYLGLUCOSAMINYLTRANSFERASE SPINDLY-RELATED"/>
    <property type="match status" value="1"/>
</dbReference>
<feature type="repeat" description="TPR" evidence="3">
    <location>
        <begin position="633"/>
        <end position="666"/>
    </location>
</feature>
<feature type="region of interest" description="Disordered" evidence="4">
    <location>
        <begin position="543"/>
        <end position="630"/>
    </location>
</feature>
<dbReference type="GO" id="GO:0008092">
    <property type="term" value="F:cytoskeletal protein binding"/>
    <property type="evidence" value="ECO:0007669"/>
    <property type="project" value="InterPro"/>
</dbReference>
<keyword evidence="1" id="KW-0677">Repeat</keyword>
<dbReference type="InterPro" id="IPR007131">
    <property type="entry name" value="SHD1"/>
</dbReference>
<dbReference type="Proteomes" id="UP000317648">
    <property type="component" value="Chromosome"/>
</dbReference>
<feature type="domain" description="SLA1 homology" evidence="6">
    <location>
        <begin position="17"/>
        <end position="71"/>
    </location>
</feature>
<feature type="signal peptide" evidence="5">
    <location>
        <begin position="1"/>
        <end position="20"/>
    </location>
</feature>
<dbReference type="InterPro" id="IPR050498">
    <property type="entry name" value="Ycf3"/>
</dbReference>
<dbReference type="Pfam" id="PF03983">
    <property type="entry name" value="SHD1"/>
    <property type="match status" value="1"/>
</dbReference>
<dbReference type="Pfam" id="PF00515">
    <property type="entry name" value="TPR_1"/>
    <property type="match status" value="1"/>
</dbReference>
<evidence type="ECO:0000313" key="8">
    <source>
        <dbReference type="Proteomes" id="UP000317648"/>
    </source>
</evidence>
<evidence type="ECO:0000256" key="2">
    <source>
        <dbReference type="ARBA" id="ARBA00022803"/>
    </source>
</evidence>
<feature type="repeat" description="TPR" evidence="3">
    <location>
        <begin position="738"/>
        <end position="771"/>
    </location>
</feature>
<keyword evidence="7" id="KW-0449">Lipoprotein</keyword>
<dbReference type="Pfam" id="PF13414">
    <property type="entry name" value="TPR_11"/>
    <property type="match status" value="1"/>
</dbReference>
<gene>
    <name evidence="7" type="ORF">Pla8534_33380</name>
</gene>
<evidence type="ECO:0000256" key="3">
    <source>
        <dbReference type="PROSITE-ProRule" id="PRU00339"/>
    </source>
</evidence>
<feature type="repeat" description="TPR" evidence="3">
    <location>
        <begin position="146"/>
        <end position="179"/>
    </location>
</feature>
<dbReference type="EMBL" id="CP036433">
    <property type="protein sequence ID" value="QDU95523.1"/>
    <property type="molecule type" value="Genomic_DNA"/>
</dbReference>
<dbReference type="OrthoDB" id="9790037at2"/>
<evidence type="ECO:0000256" key="4">
    <source>
        <dbReference type="SAM" id="MobiDB-lite"/>
    </source>
</evidence>
<dbReference type="GO" id="GO:0042802">
    <property type="term" value="F:identical protein binding"/>
    <property type="evidence" value="ECO:0007669"/>
    <property type="project" value="InterPro"/>
</dbReference>
<feature type="compositionally biased region" description="Polar residues" evidence="4">
    <location>
        <begin position="378"/>
        <end position="389"/>
    </location>
</feature>
<dbReference type="Pfam" id="PF13432">
    <property type="entry name" value="TPR_16"/>
    <property type="match status" value="1"/>
</dbReference>
<feature type="chain" id="PRO_5022064050" evidence="5">
    <location>
        <begin position="21"/>
        <end position="809"/>
    </location>
</feature>